<organism evidence="2 3">
    <name type="scientific">Megasphaera massiliensis</name>
    <dbReference type="NCBI Taxonomy" id="1232428"/>
    <lineage>
        <taxon>Bacteria</taxon>
        <taxon>Bacillati</taxon>
        <taxon>Bacillota</taxon>
        <taxon>Negativicutes</taxon>
        <taxon>Veillonellales</taxon>
        <taxon>Veillonellaceae</taxon>
        <taxon>Megasphaera</taxon>
    </lineage>
</organism>
<keyword evidence="3" id="KW-1185">Reference proteome</keyword>
<dbReference type="Gene3D" id="3.10.450.50">
    <property type="match status" value="1"/>
</dbReference>
<dbReference type="EMBL" id="JANGEW010000024">
    <property type="protein sequence ID" value="MCQ5343468.1"/>
    <property type="molecule type" value="Genomic_DNA"/>
</dbReference>
<dbReference type="InterPro" id="IPR032710">
    <property type="entry name" value="NTF2-like_dom_sf"/>
</dbReference>
<evidence type="ECO:0000259" key="1">
    <source>
        <dbReference type="Pfam" id="PF13577"/>
    </source>
</evidence>
<evidence type="ECO:0000313" key="3">
    <source>
        <dbReference type="Proteomes" id="UP001206692"/>
    </source>
</evidence>
<accession>A0ABT1SUC6</accession>
<feature type="domain" description="SnoaL-like" evidence="1">
    <location>
        <begin position="1"/>
        <end position="52"/>
    </location>
</feature>
<proteinExistence type="predicted"/>
<dbReference type="Pfam" id="PF13577">
    <property type="entry name" value="SnoaL_4"/>
    <property type="match status" value="1"/>
</dbReference>
<evidence type="ECO:0000313" key="2">
    <source>
        <dbReference type="EMBL" id="MCQ5343468.1"/>
    </source>
</evidence>
<reference evidence="2 3" key="1">
    <citation type="submission" date="2022-06" db="EMBL/GenBank/DDBJ databases">
        <title>Isolation of gut microbiota from human fecal samples.</title>
        <authorList>
            <person name="Pamer E.G."/>
            <person name="Barat B."/>
            <person name="Waligurski E."/>
            <person name="Medina S."/>
            <person name="Paddock L."/>
            <person name="Mostad J."/>
        </authorList>
    </citation>
    <scope>NUCLEOTIDE SEQUENCE [LARGE SCALE GENOMIC DNA]</scope>
    <source>
        <strain evidence="2 3">DFI.1.1</strain>
    </source>
</reference>
<gene>
    <name evidence="2" type="ORF">NE675_10615</name>
</gene>
<dbReference type="SUPFAM" id="SSF54427">
    <property type="entry name" value="NTF2-like"/>
    <property type="match status" value="1"/>
</dbReference>
<sequence>MFNPMINVNGDMATGHWYLFGCFRARGGKDMILSGEYFDTYMKVAGVWKYKKLIFKARVWVPREEGWQDALINMPFEIGNEA</sequence>
<protein>
    <submittedName>
        <fullName evidence="2">Nuclear transport factor 2 family protein</fullName>
    </submittedName>
</protein>
<comment type="caution">
    <text evidence="2">The sequence shown here is derived from an EMBL/GenBank/DDBJ whole genome shotgun (WGS) entry which is preliminary data.</text>
</comment>
<name>A0ABT1SUC6_9FIRM</name>
<dbReference type="InterPro" id="IPR037401">
    <property type="entry name" value="SnoaL-like"/>
</dbReference>
<dbReference type="Proteomes" id="UP001206692">
    <property type="component" value="Unassembled WGS sequence"/>
</dbReference>